<dbReference type="AlphaFoldDB" id="A0A239WBT3"/>
<reference evidence="1 2" key="1">
    <citation type="submission" date="2017-06" db="EMBL/GenBank/DDBJ databases">
        <authorList>
            <consortium name="Pathogen Informatics"/>
        </authorList>
    </citation>
    <scope>NUCLEOTIDE SEQUENCE [LARGE SCALE GENOMIC DNA]</scope>
    <source>
        <strain evidence="1 2">NCTC11865</strain>
    </source>
</reference>
<evidence type="ECO:0000313" key="2">
    <source>
        <dbReference type="Proteomes" id="UP000215332"/>
    </source>
</evidence>
<dbReference type="KEGG" id="cgrn:4412665_00684"/>
<dbReference type="EMBL" id="LT906441">
    <property type="protein sequence ID" value="SNV31842.1"/>
    <property type="molecule type" value="Genomic_DNA"/>
</dbReference>
<name>A0A239WBT3_9ACTN</name>
<evidence type="ECO:0000313" key="1">
    <source>
        <dbReference type="EMBL" id="SNV31842.1"/>
    </source>
</evidence>
<dbReference type="Proteomes" id="UP000215332">
    <property type="component" value="Chromosome 1"/>
</dbReference>
<proteinExistence type="predicted"/>
<protein>
    <submittedName>
        <fullName evidence="1">Uncharacterized protein</fullName>
    </submittedName>
</protein>
<organism evidence="1 2">
    <name type="scientific">Cutibacterium granulosum</name>
    <dbReference type="NCBI Taxonomy" id="33011"/>
    <lineage>
        <taxon>Bacteria</taxon>
        <taxon>Bacillati</taxon>
        <taxon>Actinomycetota</taxon>
        <taxon>Actinomycetes</taxon>
        <taxon>Propionibacteriales</taxon>
        <taxon>Propionibacteriaceae</taxon>
        <taxon>Cutibacterium</taxon>
    </lineage>
</organism>
<gene>
    <name evidence="1" type="ORF">SAMEA4412665_00684</name>
</gene>
<sequence>MSEQGRLARRNVRMPPVGAGAKLRRLASVVP</sequence>
<accession>A0A239WBT3</accession>